<evidence type="ECO:0000313" key="3">
    <source>
        <dbReference type="Proteomes" id="UP001211065"/>
    </source>
</evidence>
<keyword evidence="3" id="KW-1185">Reference proteome</keyword>
<keyword evidence="1" id="KW-0175">Coiled coil</keyword>
<dbReference type="AlphaFoldDB" id="A0AAD5Y093"/>
<proteinExistence type="predicted"/>
<feature type="coiled-coil region" evidence="1">
    <location>
        <begin position="31"/>
        <end position="58"/>
    </location>
</feature>
<accession>A0AAD5Y093</accession>
<protein>
    <submittedName>
        <fullName evidence="2">Uncharacterized protein</fullName>
    </submittedName>
</protein>
<organism evidence="2 3">
    <name type="scientific">Clydaea vesicula</name>
    <dbReference type="NCBI Taxonomy" id="447962"/>
    <lineage>
        <taxon>Eukaryota</taxon>
        <taxon>Fungi</taxon>
        <taxon>Fungi incertae sedis</taxon>
        <taxon>Chytridiomycota</taxon>
        <taxon>Chytridiomycota incertae sedis</taxon>
        <taxon>Chytridiomycetes</taxon>
        <taxon>Lobulomycetales</taxon>
        <taxon>Lobulomycetaceae</taxon>
        <taxon>Clydaea</taxon>
    </lineage>
</organism>
<comment type="caution">
    <text evidence="2">The sequence shown here is derived from an EMBL/GenBank/DDBJ whole genome shotgun (WGS) entry which is preliminary data.</text>
</comment>
<gene>
    <name evidence="2" type="ORF">HK099_003502</name>
</gene>
<dbReference type="Proteomes" id="UP001211065">
    <property type="component" value="Unassembled WGS sequence"/>
</dbReference>
<reference evidence="2" key="1">
    <citation type="submission" date="2020-05" db="EMBL/GenBank/DDBJ databases">
        <title>Phylogenomic resolution of chytrid fungi.</title>
        <authorList>
            <person name="Stajich J.E."/>
            <person name="Amses K."/>
            <person name="Simmons R."/>
            <person name="Seto K."/>
            <person name="Myers J."/>
            <person name="Bonds A."/>
            <person name="Quandt C.A."/>
            <person name="Barry K."/>
            <person name="Liu P."/>
            <person name="Grigoriev I."/>
            <person name="Longcore J.E."/>
            <person name="James T.Y."/>
        </authorList>
    </citation>
    <scope>NUCLEOTIDE SEQUENCE</scope>
    <source>
        <strain evidence="2">JEL0476</strain>
    </source>
</reference>
<sequence length="581" mass="67635">MSASVNDLDALFTPDSTLTVSQSLNIPNIILRDLQIQVVNLKENLELATKTLNFLTNLISKDFPVFSESASKEGDYRTLNLIYKFLVSVNTEEQKQILSPVQITTNYKNLFNVYIKSLEFLILAKVLNIEKKFVTLGKFFSGHLTRFIKMNRILLLENLPMQENIDLIYSLMRVFSVGFKSTWEEADFLIHHLMNLIFAFLSTKNSKTSIHSSEEAYFKGLLLRRLETDITDEKAIVEFKNSKLFLLTTIITTDPDIKEQALFIEFGFSELFLHCLEKKYDFKSLLNDQNYFSRCVSGVLFFTSFLPQALWEKMELQLFKIFLELQESTSCNFLIECLSEISKYAPKTYLTNLLENILPNLLEENLKNYLTLKKISILYLKLLKNVEFSNDAEINRGKEIAPSKPKFIQKNEFFNFIVENHLEVEFKLKIWLNFFVCFNPNEIFLETITIWKNLTLLLSENQNNEESMLEAFSTLYLPLKVLALCFNFKTNGGTTELDDLEEILCMILILIQNSREVIEKAFHKCDIILMEKIKNTVEELLRFSGTFEKYLDISHSESITNYLLEWMESSIPLKNFPIIAS</sequence>
<evidence type="ECO:0000313" key="2">
    <source>
        <dbReference type="EMBL" id="KAJ3221459.1"/>
    </source>
</evidence>
<name>A0AAD5Y093_9FUNG</name>
<evidence type="ECO:0000256" key="1">
    <source>
        <dbReference type="SAM" id="Coils"/>
    </source>
</evidence>
<dbReference type="EMBL" id="JADGJW010000229">
    <property type="protein sequence ID" value="KAJ3221459.1"/>
    <property type="molecule type" value="Genomic_DNA"/>
</dbReference>